<name>A0A6A6SE48_9PLEO</name>
<feature type="compositionally biased region" description="Polar residues" evidence="1">
    <location>
        <begin position="13"/>
        <end position="24"/>
    </location>
</feature>
<dbReference type="Proteomes" id="UP000799753">
    <property type="component" value="Unassembled WGS sequence"/>
</dbReference>
<keyword evidence="3" id="KW-1185">Reference proteome</keyword>
<evidence type="ECO:0000256" key="1">
    <source>
        <dbReference type="SAM" id="MobiDB-lite"/>
    </source>
</evidence>
<feature type="compositionally biased region" description="Basic residues" evidence="1">
    <location>
        <begin position="1"/>
        <end position="11"/>
    </location>
</feature>
<feature type="region of interest" description="Disordered" evidence="1">
    <location>
        <begin position="1"/>
        <end position="293"/>
    </location>
</feature>
<accession>A0A6A6SE48</accession>
<feature type="compositionally biased region" description="Basic and acidic residues" evidence="1">
    <location>
        <begin position="149"/>
        <end position="163"/>
    </location>
</feature>
<feature type="compositionally biased region" description="Polar residues" evidence="1">
    <location>
        <begin position="102"/>
        <end position="113"/>
    </location>
</feature>
<dbReference type="AlphaFoldDB" id="A0A6A6SE48"/>
<dbReference type="OrthoDB" id="4160836at2759"/>
<evidence type="ECO:0000313" key="2">
    <source>
        <dbReference type="EMBL" id="KAF2645121.1"/>
    </source>
</evidence>
<reference evidence="2" key="1">
    <citation type="journal article" date="2020" name="Stud. Mycol.">
        <title>101 Dothideomycetes genomes: a test case for predicting lifestyles and emergence of pathogens.</title>
        <authorList>
            <person name="Haridas S."/>
            <person name="Albert R."/>
            <person name="Binder M."/>
            <person name="Bloem J."/>
            <person name="Labutti K."/>
            <person name="Salamov A."/>
            <person name="Andreopoulos B."/>
            <person name="Baker S."/>
            <person name="Barry K."/>
            <person name="Bills G."/>
            <person name="Bluhm B."/>
            <person name="Cannon C."/>
            <person name="Castanera R."/>
            <person name="Culley D."/>
            <person name="Daum C."/>
            <person name="Ezra D."/>
            <person name="Gonzalez J."/>
            <person name="Henrissat B."/>
            <person name="Kuo A."/>
            <person name="Liang C."/>
            <person name="Lipzen A."/>
            <person name="Lutzoni F."/>
            <person name="Magnuson J."/>
            <person name="Mondo S."/>
            <person name="Nolan M."/>
            <person name="Ohm R."/>
            <person name="Pangilinan J."/>
            <person name="Park H.-J."/>
            <person name="Ramirez L."/>
            <person name="Alfaro M."/>
            <person name="Sun H."/>
            <person name="Tritt A."/>
            <person name="Yoshinaga Y."/>
            <person name="Zwiers L.-H."/>
            <person name="Turgeon B."/>
            <person name="Goodwin S."/>
            <person name="Spatafora J."/>
            <person name="Crous P."/>
            <person name="Grigoriev I."/>
        </authorList>
    </citation>
    <scope>NUCLEOTIDE SEQUENCE</scope>
    <source>
        <strain evidence="2">CBS 473.64</strain>
    </source>
</reference>
<dbReference type="EMBL" id="MU006778">
    <property type="protein sequence ID" value="KAF2645121.1"/>
    <property type="molecule type" value="Genomic_DNA"/>
</dbReference>
<sequence length="626" mass="69839">MNEPPRKKRKTFSPDTNRRASTPLQQPPRRPPFAHTAARPERTSPLKAPPRRPSISPMKSAVDRVPSPLRKAPRRPSVSPMKAAADRAPSPLRKPPRRPSFASPTKSSLSRNYPSLLAHRPAPGASSQNGYSDALTKGKEARAYIMGGKDTRPNADLEQHEDAEQASAGAAQGHDTQNTTPRAQRAGTYKKVVAAGGIVGDHDVDLPMTPSQEEFEEHDTPRRGILFSSPSKKPKRVDDPVKSSSLGQQASSVQNDESEIPIYEPTEIEDASEQPEKTREPPDAELEKKKREKSELMRELKELESQVSQCTQEIKKIQEQSATHVLPPAEREDLIAFINKISKNESDAEAEQAPLVSSLLCSFLPFPARIIPPPRSIQQQQKPVATHRPVELDDPLPYLEMFTDFKITTQPKLPRGKAFPQSNRVHQTHVINITGPQQLLKVSFSIAIDILTDSIIAFEILELSPWAERELGTYMRKKAQEQDVGNASWAIGSYWEIAKKRAEYWHKCEASFSHLILGNKRNARKNAARGTAEKTISRKDFNRHLGRDVLVLEDRHVMLKIRWKIGFDWTGEAESEVGVKVAVPAVWTEADRDNSFKKIPGTFTSLLQSKGAFAATKTMVALLFAE</sequence>
<gene>
    <name evidence="2" type="ORF">P280DRAFT_514571</name>
</gene>
<protein>
    <submittedName>
        <fullName evidence="2">Uncharacterized protein</fullName>
    </submittedName>
</protein>
<feature type="compositionally biased region" description="Basic and acidic residues" evidence="1">
    <location>
        <begin position="274"/>
        <end position="293"/>
    </location>
</feature>
<organism evidence="2 3">
    <name type="scientific">Massarina eburnea CBS 473.64</name>
    <dbReference type="NCBI Taxonomy" id="1395130"/>
    <lineage>
        <taxon>Eukaryota</taxon>
        <taxon>Fungi</taxon>
        <taxon>Dikarya</taxon>
        <taxon>Ascomycota</taxon>
        <taxon>Pezizomycotina</taxon>
        <taxon>Dothideomycetes</taxon>
        <taxon>Pleosporomycetidae</taxon>
        <taxon>Pleosporales</taxon>
        <taxon>Massarineae</taxon>
        <taxon>Massarinaceae</taxon>
        <taxon>Massarina</taxon>
    </lineage>
</organism>
<proteinExistence type="predicted"/>
<evidence type="ECO:0000313" key="3">
    <source>
        <dbReference type="Proteomes" id="UP000799753"/>
    </source>
</evidence>
<feature type="compositionally biased region" description="Polar residues" evidence="1">
    <location>
        <begin position="242"/>
        <end position="255"/>
    </location>
</feature>